<reference evidence="1" key="1">
    <citation type="journal article" date="2019" name="bioRxiv">
        <title>The Genome of the Zebra Mussel, Dreissena polymorpha: A Resource for Invasive Species Research.</title>
        <authorList>
            <person name="McCartney M.A."/>
            <person name="Auch B."/>
            <person name="Kono T."/>
            <person name="Mallez S."/>
            <person name="Zhang Y."/>
            <person name="Obille A."/>
            <person name="Becker A."/>
            <person name="Abrahante J.E."/>
            <person name="Garbe J."/>
            <person name="Badalamenti J.P."/>
            <person name="Herman A."/>
            <person name="Mangelson H."/>
            <person name="Liachko I."/>
            <person name="Sullivan S."/>
            <person name="Sone E.D."/>
            <person name="Koren S."/>
            <person name="Silverstein K.A.T."/>
            <person name="Beckman K.B."/>
            <person name="Gohl D.M."/>
        </authorList>
    </citation>
    <scope>NUCLEOTIDE SEQUENCE</scope>
    <source>
        <strain evidence="1">Duluth1</strain>
        <tissue evidence="1">Whole animal</tissue>
    </source>
</reference>
<dbReference type="Proteomes" id="UP000828390">
    <property type="component" value="Unassembled WGS sequence"/>
</dbReference>
<dbReference type="EMBL" id="JAIWYP010000004">
    <property type="protein sequence ID" value="KAH3829691.1"/>
    <property type="molecule type" value="Genomic_DNA"/>
</dbReference>
<gene>
    <name evidence="1" type="ORF">DPMN_102919</name>
</gene>
<name>A0A9D4HA16_DREPO</name>
<sequence>MERQRIIATYFDKLNSQLFVVKDDTGVTENMENQIQKLISLDEINSKLCEVMEDIGVTEEMVNFRRYIYLKNDQVFHAITCPYAKLSTQLAVKLKALLHLDEFGRR</sequence>
<evidence type="ECO:0000313" key="1">
    <source>
        <dbReference type="EMBL" id="KAH3829691.1"/>
    </source>
</evidence>
<accession>A0A9D4HA16</accession>
<proteinExistence type="predicted"/>
<organism evidence="1 2">
    <name type="scientific">Dreissena polymorpha</name>
    <name type="common">Zebra mussel</name>
    <name type="synonym">Mytilus polymorpha</name>
    <dbReference type="NCBI Taxonomy" id="45954"/>
    <lineage>
        <taxon>Eukaryota</taxon>
        <taxon>Metazoa</taxon>
        <taxon>Spiralia</taxon>
        <taxon>Lophotrochozoa</taxon>
        <taxon>Mollusca</taxon>
        <taxon>Bivalvia</taxon>
        <taxon>Autobranchia</taxon>
        <taxon>Heteroconchia</taxon>
        <taxon>Euheterodonta</taxon>
        <taxon>Imparidentia</taxon>
        <taxon>Neoheterodontei</taxon>
        <taxon>Myida</taxon>
        <taxon>Dreissenoidea</taxon>
        <taxon>Dreissenidae</taxon>
        <taxon>Dreissena</taxon>
    </lineage>
</organism>
<reference evidence="1" key="2">
    <citation type="submission" date="2020-11" db="EMBL/GenBank/DDBJ databases">
        <authorList>
            <person name="McCartney M.A."/>
            <person name="Auch B."/>
            <person name="Kono T."/>
            <person name="Mallez S."/>
            <person name="Becker A."/>
            <person name="Gohl D.M."/>
            <person name="Silverstein K.A.T."/>
            <person name="Koren S."/>
            <person name="Bechman K.B."/>
            <person name="Herman A."/>
            <person name="Abrahante J.E."/>
            <person name="Garbe J."/>
        </authorList>
    </citation>
    <scope>NUCLEOTIDE SEQUENCE</scope>
    <source>
        <strain evidence="1">Duluth1</strain>
        <tissue evidence="1">Whole animal</tissue>
    </source>
</reference>
<protein>
    <submittedName>
        <fullName evidence="1">Uncharacterized protein</fullName>
    </submittedName>
</protein>
<keyword evidence="2" id="KW-1185">Reference proteome</keyword>
<comment type="caution">
    <text evidence="1">The sequence shown here is derived from an EMBL/GenBank/DDBJ whole genome shotgun (WGS) entry which is preliminary data.</text>
</comment>
<dbReference type="AlphaFoldDB" id="A0A9D4HA16"/>
<evidence type="ECO:0000313" key="2">
    <source>
        <dbReference type="Proteomes" id="UP000828390"/>
    </source>
</evidence>